<dbReference type="AlphaFoldDB" id="A0A2Z6I9L2"/>
<reference evidence="1 2" key="1">
    <citation type="journal article" date="2018" name="Int. J. Syst. Evol. Microbiol.">
        <title>Mesosutterella multiformis gen. nov., sp. nov., a member of the family Sutterellaceae and Sutterella megalosphaeroides sp. nov., isolated from human faeces.</title>
        <authorList>
            <person name="Sakamoto M."/>
            <person name="Ikeyama N."/>
            <person name="Kunihiro T."/>
            <person name="Iino T."/>
            <person name="Yuki M."/>
            <person name="Ohkuma M."/>
        </authorList>
    </citation>
    <scope>NUCLEOTIDE SEQUENCE [LARGE SCALE GENOMIC DNA]</scope>
    <source>
        <strain evidence="1 2">6FBBBH3</strain>
    </source>
</reference>
<evidence type="ECO:0000313" key="2">
    <source>
        <dbReference type="Proteomes" id="UP000271003"/>
    </source>
</evidence>
<accession>A0A2Z6I9L2</accession>
<dbReference type="KEGG" id="sutt:SUTMEG_10360"/>
<protein>
    <recommendedName>
        <fullName evidence="3">DUF1828 domain-containing protein</fullName>
    </recommendedName>
</protein>
<gene>
    <name evidence="1" type="ORF">SUTMEG_10360</name>
</gene>
<organism evidence="1 2">
    <name type="scientific">Sutterella megalosphaeroides</name>
    <dbReference type="NCBI Taxonomy" id="2494234"/>
    <lineage>
        <taxon>Bacteria</taxon>
        <taxon>Pseudomonadati</taxon>
        <taxon>Pseudomonadota</taxon>
        <taxon>Betaproteobacteria</taxon>
        <taxon>Burkholderiales</taxon>
        <taxon>Sutterellaceae</taxon>
        <taxon>Sutterella</taxon>
    </lineage>
</organism>
<dbReference type="Proteomes" id="UP000271003">
    <property type="component" value="Chromosome"/>
</dbReference>
<dbReference type="EMBL" id="AP018786">
    <property type="protein sequence ID" value="BBF23145.1"/>
    <property type="molecule type" value="Genomic_DNA"/>
</dbReference>
<dbReference type="RefSeq" id="WP_120176781.1">
    <property type="nucleotide sequence ID" value="NZ_AP018786.1"/>
</dbReference>
<name>A0A2Z6I9L2_9BURK</name>
<proteinExistence type="predicted"/>
<dbReference type="OrthoDB" id="10006775at2"/>
<evidence type="ECO:0000313" key="1">
    <source>
        <dbReference type="EMBL" id="BBF23145.1"/>
    </source>
</evidence>
<sequence length="146" mass="15926">MLFEDLRDFLQVRPGNGILEMRDDRVTTPFAIPGSTERVAVSVRAMEGGFYFVHDDGAMKRLLPEFDVVTKSPVFAGVQDEWIRCGLQVDEEGRIFTTTDETGMLEAVARVIEAQIELGALCLAFVGHANAGMPKCASSSCSAAHD</sequence>
<keyword evidence="2" id="KW-1185">Reference proteome</keyword>
<evidence type="ECO:0008006" key="3">
    <source>
        <dbReference type="Google" id="ProtNLM"/>
    </source>
</evidence>